<dbReference type="AlphaFoldDB" id="A0A6M1TXQ0"/>
<proteinExistence type="inferred from homology"/>
<dbReference type="Proteomes" id="UP000474758">
    <property type="component" value="Unassembled WGS sequence"/>
</dbReference>
<organism evidence="8 9">
    <name type="scientific">Paragemmobacter kunshanensis</name>
    <dbReference type="NCBI Taxonomy" id="2583234"/>
    <lineage>
        <taxon>Bacteria</taxon>
        <taxon>Pseudomonadati</taxon>
        <taxon>Pseudomonadota</taxon>
        <taxon>Alphaproteobacteria</taxon>
        <taxon>Rhodobacterales</taxon>
        <taxon>Paracoccaceae</taxon>
        <taxon>Paragemmobacter</taxon>
    </lineage>
</organism>
<keyword evidence="4 6" id="KW-1133">Transmembrane helix</keyword>
<feature type="transmembrane region" description="Helical" evidence="6">
    <location>
        <begin position="211"/>
        <end position="231"/>
    </location>
</feature>
<feature type="transmembrane region" description="Helical" evidence="6">
    <location>
        <begin position="238"/>
        <end position="258"/>
    </location>
</feature>
<feature type="transmembrane region" description="Helical" evidence="6">
    <location>
        <begin position="42"/>
        <end position="62"/>
    </location>
</feature>
<comment type="similarity">
    <text evidence="2">Belongs to the drug/metabolite transporter (DMT) superfamily. 10 TMS drug/metabolite exporter (DME) (TC 2.A.7.3) family.</text>
</comment>
<reference evidence="8 9" key="1">
    <citation type="submission" date="2020-02" db="EMBL/GenBank/DDBJ databases">
        <title>Rhodobacter translucens sp. nov., a novel bacterium isolated from activated sludge.</title>
        <authorList>
            <person name="Liu J."/>
        </authorList>
    </citation>
    <scope>NUCLEOTIDE SEQUENCE [LARGE SCALE GENOMIC DNA]</scope>
    <source>
        <strain evidence="8 9">HX-7-19</strain>
    </source>
</reference>
<keyword evidence="3 6" id="KW-0812">Transmembrane</keyword>
<feature type="transmembrane region" description="Helical" evidence="6">
    <location>
        <begin position="152"/>
        <end position="170"/>
    </location>
</feature>
<dbReference type="EMBL" id="JAALFE010000006">
    <property type="protein sequence ID" value="NGQ90912.1"/>
    <property type="molecule type" value="Genomic_DNA"/>
</dbReference>
<evidence type="ECO:0000256" key="1">
    <source>
        <dbReference type="ARBA" id="ARBA00004141"/>
    </source>
</evidence>
<dbReference type="InterPro" id="IPR000620">
    <property type="entry name" value="EamA_dom"/>
</dbReference>
<evidence type="ECO:0000256" key="3">
    <source>
        <dbReference type="ARBA" id="ARBA00022692"/>
    </source>
</evidence>
<dbReference type="Pfam" id="PF00892">
    <property type="entry name" value="EamA"/>
    <property type="match status" value="2"/>
</dbReference>
<feature type="transmembrane region" description="Helical" evidence="6">
    <location>
        <begin position="74"/>
        <end position="96"/>
    </location>
</feature>
<accession>A0A6M1TXQ0</accession>
<dbReference type="GO" id="GO:0016020">
    <property type="term" value="C:membrane"/>
    <property type="evidence" value="ECO:0007669"/>
    <property type="project" value="UniProtKB-SubCell"/>
</dbReference>
<gene>
    <name evidence="8" type="ORF">G5V65_08380</name>
</gene>
<keyword evidence="5 6" id="KW-0472">Membrane</keyword>
<evidence type="ECO:0000256" key="4">
    <source>
        <dbReference type="ARBA" id="ARBA00022989"/>
    </source>
</evidence>
<feature type="transmembrane region" description="Helical" evidence="6">
    <location>
        <begin position="127"/>
        <end position="146"/>
    </location>
</feature>
<protein>
    <submittedName>
        <fullName evidence="8">DMT family transporter</fullName>
    </submittedName>
</protein>
<evidence type="ECO:0000256" key="5">
    <source>
        <dbReference type="ARBA" id="ARBA00023136"/>
    </source>
</evidence>
<dbReference type="PANTHER" id="PTHR22911:SF6">
    <property type="entry name" value="SOLUTE CARRIER FAMILY 35 MEMBER G1"/>
    <property type="match status" value="1"/>
</dbReference>
<name>A0A6M1TXQ0_9RHOB</name>
<feature type="domain" description="EamA" evidence="7">
    <location>
        <begin position="152"/>
        <end position="276"/>
    </location>
</feature>
<evidence type="ECO:0000256" key="2">
    <source>
        <dbReference type="ARBA" id="ARBA00009853"/>
    </source>
</evidence>
<feature type="transmembrane region" description="Helical" evidence="6">
    <location>
        <begin position="102"/>
        <end position="120"/>
    </location>
</feature>
<evidence type="ECO:0000313" key="9">
    <source>
        <dbReference type="Proteomes" id="UP000474758"/>
    </source>
</evidence>
<evidence type="ECO:0000313" key="8">
    <source>
        <dbReference type="EMBL" id="NGQ90912.1"/>
    </source>
</evidence>
<feature type="transmembrane region" description="Helical" evidence="6">
    <location>
        <begin position="264"/>
        <end position="281"/>
    </location>
</feature>
<sequence>MQHPTEASTRQGIVLMLLSLLMFTAMDALAKGLVQTYPTAQVIWARFAGQLFLVVLILNIRLGPALRTRHPGLHALRSLAQLGATGFFFASLGHIGLAEATALADLNPVLITLGAALFLGERLGPRRIAGVFAAMIGALIIIRPGADVFTPAALLPLACALSYATAALLTRKVGMTESPWTAMFYGAFLGTIVMSAVMPMVWQPIAAADLWRFALICALGTAAQICLIRAFSMAEAGAIAPFGYAGIILATGWGIILYDEWPDALTLLGAAIIVIAGLYVWHRETRARRAG</sequence>
<dbReference type="SUPFAM" id="SSF103481">
    <property type="entry name" value="Multidrug resistance efflux transporter EmrE"/>
    <property type="match status" value="2"/>
</dbReference>
<dbReference type="RefSeq" id="WP_165048874.1">
    <property type="nucleotide sequence ID" value="NZ_JAALFE010000006.1"/>
</dbReference>
<feature type="transmembrane region" description="Helical" evidence="6">
    <location>
        <begin position="12"/>
        <end position="30"/>
    </location>
</feature>
<dbReference type="PANTHER" id="PTHR22911">
    <property type="entry name" value="ACYL-MALONYL CONDENSING ENZYME-RELATED"/>
    <property type="match status" value="1"/>
</dbReference>
<comment type="subcellular location">
    <subcellularLocation>
        <location evidence="1">Membrane</location>
        <topology evidence="1">Multi-pass membrane protein</topology>
    </subcellularLocation>
</comment>
<dbReference type="InterPro" id="IPR037185">
    <property type="entry name" value="EmrE-like"/>
</dbReference>
<comment type="caution">
    <text evidence="8">The sequence shown here is derived from an EMBL/GenBank/DDBJ whole genome shotgun (WGS) entry which is preliminary data.</text>
</comment>
<keyword evidence="9" id="KW-1185">Reference proteome</keyword>
<feature type="domain" description="EamA" evidence="7">
    <location>
        <begin position="12"/>
        <end position="142"/>
    </location>
</feature>
<evidence type="ECO:0000259" key="7">
    <source>
        <dbReference type="Pfam" id="PF00892"/>
    </source>
</evidence>
<feature type="transmembrane region" description="Helical" evidence="6">
    <location>
        <begin position="182"/>
        <end position="205"/>
    </location>
</feature>
<evidence type="ECO:0000256" key="6">
    <source>
        <dbReference type="SAM" id="Phobius"/>
    </source>
</evidence>